<protein>
    <submittedName>
        <fullName evidence="2">Siderophore-interacting protein</fullName>
    </submittedName>
</protein>
<organism evidence="2 3">
    <name type="scientific">Tessaracoccus antarcticus</name>
    <dbReference type="NCBI Taxonomy" id="2479848"/>
    <lineage>
        <taxon>Bacteria</taxon>
        <taxon>Bacillati</taxon>
        <taxon>Actinomycetota</taxon>
        <taxon>Actinomycetes</taxon>
        <taxon>Propionibacteriales</taxon>
        <taxon>Propionibacteriaceae</taxon>
        <taxon>Tessaracoccus</taxon>
    </lineage>
</organism>
<name>A0A3M0GE06_9ACTN</name>
<dbReference type="Pfam" id="PF04954">
    <property type="entry name" value="SIP"/>
    <property type="match status" value="1"/>
</dbReference>
<dbReference type="SUPFAM" id="SSF63380">
    <property type="entry name" value="Riboflavin synthase domain-like"/>
    <property type="match status" value="1"/>
</dbReference>
<dbReference type="InterPro" id="IPR007037">
    <property type="entry name" value="SIP_rossman_dom"/>
</dbReference>
<comment type="caution">
    <text evidence="2">The sequence shown here is derived from an EMBL/GenBank/DDBJ whole genome shotgun (WGS) entry which is preliminary data.</text>
</comment>
<gene>
    <name evidence="2" type="ORF">EAX62_08800</name>
</gene>
<keyword evidence="3" id="KW-1185">Reference proteome</keyword>
<evidence type="ECO:0000259" key="1">
    <source>
        <dbReference type="PROSITE" id="PS51384"/>
    </source>
</evidence>
<dbReference type="InterPro" id="IPR017938">
    <property type="entry name" value="Riboflavin_synthase-like_b-brl"/>
</dbReference>
<dbReference type="EMBL" id="REFW01000002">
    <property type="protein sequence ID" value="RMB59833.1"/>
    <property type="molecule type" value="Genomic_DNA"/>
</dbReference>
<feature type="domain" description="FAD-binding FR-type" evidence="1">
    <location>
        <begin position="12"/>
        <end position="137"/>
    </location>
</feature>
<dbReference type="InterPro" id="IPR039261">
    <property type="entry name" value="FNR_nucleotide-bd"/>
</dbReference>
<dbReference type="PROSITE" id="PS51384">
    <property type="entry name" value="FAD_FR"/>
    <property type="match status" value="1"/>
</dbReference>
<dbReference type="InterPro" id="IPR013113">
    <property type="entry name" value="SIP_FAD-bd"/>
</dbReference>
<dbReference type="Gene3D" id="2.40.30.10">
    <property type="entry name" value="Translation factors"/>
    <property type="match status" value="1"/>
</dbReference>
<sequence>MTDQVSIKPDKKAVREAEVVSVTWLTPGMVRLQFSGDALRSMPPLEYTDHYVKFFFPPLGATYSWPFDQEQIRATLPREQWPVTRTYTIRSFDRETNVMTIDFVVHGADGLAGPWAASVEPGARIGFRGPGGKFMPDPGVDSHLLVGDEAAVPAIARTLEALPQHAVAEVFVEVDSEEYRPELPTTAHTTVNWIHRKGHSHGVTLAEAVRNAPAMAGTVQAFVHGNAHMVKDLRRYLFVERGMDKSQVSISGYWRTDYTEDAWQASKNDFVAAMEAEEAAATP</sequence>
<dbReference type="AlphaFoldDB" id="A0A3M0GE06"/>
<dbReference type="PANTHER" id="PTHR30157:SF0">
    <property type="entry name" value="NADPH-DEPENDENT FERRIC-CHELATE REDUCTASE"/>
    <property type="match status" value="1"/>
</dbReference>
<dbReference type="FunFam" id="2.40.30.10:FF:000131">
    <property type="entry name" value="NADPH-dependent ferric siderophore reductase"/>
    <property type="match status" value="1"/>
</dbReference>
<accession>A0A3M0GE06</accession>
<dbReference type="InterPro" id="IPR017927">
    <property type="entry name" value="FAD-bd_FR_type"/>
</dbReference>
<dbReference type="GO" id="GO:0016491">
    <property type="term" value="F:oxidoreductase activity"/>
    <property type="evidence" value="ECO:0007669"/>
    <property type="project" value="InterPro"/>
</dbReference>
<dbReference type="PANTHER" id="PTHR30157">
    <property type="entry name" value="FERRIC REDUCTASE, NADPH-DEPENDENT"/>
    <property type="match status" value="1"/>
</dbReference>
<dbReference type="Proteomes" id="UP000275256">
    <property type="component" value="Unassembled WGS sequence"/>
</dbReference>
<dbReference type="InterPro" id="IPR039374">
    <property type="entry name" value="SIP_fam"/>
</dbReference>
<dbReference type="CDD" id="cd06193">
    <property type="entry name" value="siderophore_interacting"/>
    <property type="match status" value="1"/>
</dbReference>
<dbReference type="OrthoDB" id="3291337at2"/>
<proteinExistence type="predicted"/>
<dbReference type="Gene3D" id="3.40.50.80">
    <property type="entry name" value="Nucleotide-binding domain of ferredoxin-NADP reductase (FNR) module"/>
    <property type="match status" value="1"/>
</dbReference>
<dbReference type="Pfam" id="PF08021">
    <property type="entry name" value="FAD_binding_9"/>
    <property type="match status" value="1"/>
</dbReference>
<reference evidence="2 3" key="1">
    <citation type="submission" date="2018-10" db="EMBL/GenBank/DDBJ databases">
        <title>Tessaracoccus antarcticuss sp. nov., isolated from sediment.</title>
        <authorList>
            <person name="Zhou L.Y."/>
            <person name="Du Z.J."/>
        </authorList>
    </citation>
    <scope>NUCLEOTIDE SEQUENCE [LARGE SCALE GENOMIC DNA]</scope>
    <source>
        <strain evidence="2 3">JDX10</strain>
    </source>
</reference>
<dbReference type="RefSeq" id="WP_121901313.1">
    <property type="nucleotide sequence ID" value="NZ_REFW01000002.1"/>
</dbReference>
<evidence type="ECO:0000313" key="3">
    <source>
        <dbReference type="Proteomes" id="UP000275256"/>
    </source>
</evidence>
<evidence type="ECO:0000313" key="2">
    <source>
        <dbReference type="EMBL" id="RMB59833.1"/>
    </source>
</evidence>